<dbReference type="InterPro" id="IPR017911">
    <property type="entry name" value="MacB-like_ATP-bd"/>
</dbReference>
<dbReference type="FunFam" id="3.40.50.300:FF:000032">
    <property type="entry name" value="Export ABC transporter ATP-binding protein"/>
    <property type="match status" value="1"/>
</dbReference>
<evidence type="ECO:0000313" key="6">
    <source>
        <dbReference type="EMBL" id="OGH66586.1"/>
    </source>
</evidence>
<evidence type="ECO:0000256" key="3">
    <source>
        <dbReference type="ARBA" id="ARBA00022741"/>
    </source>
</evidence>
<organism evidence="6 7">
    <name type="scientific">Candidatus Magasanikbacteria bacterium RIFCSPHIGHO2_02_FULL_41_13</name>
    <dbReference type="NCBI Taxonomy" id="1798676"/>
    <lineage>
        <taxon>Bacteria</taxon>
        <taxon>Candidatus Magasanikiibacteriota</taxon>
    </lineage>
</organism>
<keyword evidence="4" id="KW-0067">ATP-binding</keyword>
<dbReference type="PANTHER" id="PTHR42798:SF6">
    <property type="entry name" value="CELL DIVISION ATP-BINDING PROTEIN FTSE"/>
    <property type="match status" value="1"/>
</dbReference>
<dbReference type="GO" id="GO:0098796">
    <property type="term" value="C:membrane protein complex"/>
    <property type="evidence" value="ECO:0007669"/>
    <property type="project" value="UniProtKB-ARBA"/>
</dbReference>
<dbReference type="AlphaFoldDB" id="A0A1F6M4Q0"/>
<comment type="similarity">
    <text evidence="1">Belongs to the ABC transporter superfamily.</text>
</comment>
<dbReference type="GO" id="GO:0022857">
    <property type="term" value="F:transmembrane transporter activity"/>
    <property type="evidence" value="ECO:0007669"/>
    <property type="project" value="UniProtKB-ARBA"/>
</dbReference>
<dbReference type="InterPro" id="IPR003593">
    <property type="entry name" value="AAA+_ATPase"/>
</dbReference>
<dbReference type="InterPro" id="IPR003439">
    <property type="entry name" value="ABC_transporter-like_ATP-bd"/>
</dbReference>
<dbReference type="SUPFAM" id="SSF52540">
    <property type="entry name" value="P-loop containing nucleoside triphosphate hydrolases"/>
    <property type="match status" value="1"/>
</dbReference>
<dbReference type="Pfam" id="PF00005">
    <property type="entry name" value="ABC_tran"/>
    <property type="match status" value="1"/>
</dbReference>
<dbReference type="STRING" id="1798676.A3B90_00945"/>
<evidence type="ECO:0000256" key="1">
    <source>
        <dbReference type="ARBA" id="ARBA00005417"/>
    </source>
</evidence>
<gene>
    <name evidence="6" type="ORF">A3B90_00945</name>
</gene>
<feature type="domain" description="ABC transporter" evidence="5">
    <location>
        <begin position="4"/>
        <end position="239"/>
    </location>
</feature>
<dbReference type="GO" id="GO:0005524">
    <property type="term" value="F:ATP binding"/>
    <property type="evidence" value="ECO:0007669"/>
    <property type="project" value="UniProtKB-KW"/>
</dbReference>
<dbReference type="CDD" id="cd03255">
    <property type="entry name" value="ABC_MJ0796_LolCDE_FtsE"/>
    <property type="match status" value="1"/>
</dbReference>
<proteinExistence type="inferred from homology"/>
<evidence type="ECO:0000256" key="4">
    <source>
        <dbReference type="ARBA" id="ARBA00022840"/>
    </source>
</evidence>
<keyword evidence="2" id="KW-0813">Transport</keyword>
<dbReference type="InterPro" id="IPR017871">
    <property type="entry name" value="ABC_transporter-like_CS"/>
</dbReference>
<evidence type="ECO:0000313" key="7">
    <source>
        <dbReference type="Proteomes" id="UP000178742"/>
    </source>
</evidence>
<keyword evidence="3" id="KW-0547">Nucleotide-binding</keyword>
<name>A0A1F6M4Q0_9BACT</name>
<dbReference type="GO" id="GO:0016887">
    <property type="term" value="F:ATP hydrolysis activity"/>
    <property type="evidence" value="ECO:0007669"/>
    <property type="project" value="InterPro"/>
</dbReference>
<dbReference type="Gene3D" id="3.40.50.300">
    <property type="entry name" value="P-loop containing nucleotide triphosphate hydrolases"/>
    <property type="match status" value="1"/>
</dbReference>
<sequence length="239" mass="26689">MSLIKIEHVSKTYSNGETETPVLEDVNFEIQKGEFVAIMGPSGSGKSTLLNILGFLDGYTSGTYLFEDRPAHEYSSDAQARIRNQKMGFVFQSFQLLPRMTVKENVMLPLLYSDVPEAEWALRAETALESVGLSHRLDFFPPQLSGGEKQRVAIARSLVVNPSVIFADEPTGNLDSKSGQKVMSILQNLHSKFGHTILLITHEKTTAENAQRIIRIRDGHIESDEKVSERRFADGGYEK</sequence>
<accession>A0A1F6M4Q0</accession>
<dbReference type="InterPro" id="IPR027417">
    <property type="entry name" value="P-loop_NTPase"/>
</dbReference>
<dbReference type="PANTHER" id="PTHR42798">
    <property type="entry name" value="LIPOPROTEIN-RELEASING SYSTEM ATP-BINDING PROTEIN LOLD"/>
    <property type="match status" value="1"/>
</dbReference>
<dbReference type="PROSITE" id="PS00211">
    <property type="entry name" value="ABC_TRANSPORTER_1"/>
    <property type="match status" value="1"/>
</dbReference>
<reference evidence="6 7" key="1">
    <citation type="journal article" date="2016" name="Nat. Commun.">
        <title>Thousands of microbial genomes shed light on interconnected biogeochemical processes in an aquifer system.</title>
        <authorList>
            <person name="Anantharaman K."/>
            <person name="Brown C.T."/>
            <person name="Hug L.A."/>
            <person name="Sharon I."/>
            <person name="Castelle C.J."/>
            <person name="Probst A.J."/>
            <person name="Thomas B.C."/>
            <person name="Singh A."/>
            <person name="Wilkins M.J."/>
            <person name="Karaoz U."/>
            <person name="Brodie E.L."/>
            <person name="Williams K.H."/>
            <person name="Hubbard S.S."/>
            <person name="Banfield J.F."/>
        </authorList>
    </citation>
    <scope>NUCLEOTIDE SEQUENCE [LARGE SCALE GENOMIC DNA]</scope>
</reference>
<dbReference type="Proteomes" id="UP000178742">
    <property type="component" value="Unassembled WGS sequence"/>
</dbReference>
<dbReference type="PROSITE" id="PS50893">
    <property type="entry name" value="ABC_TRANSPORTER_2"/>
    <property type="match status" value="1"/>
</dbReference>
<protein>
    <recommendedName>
        <fullName evidence="5">ABC transporter domain-containing protein</fullName>
    </recommendedName>
</protein>
<comment type="caution">
    <text evidence="6">The sequence shown here is derived from an EMBL/GenBank/DDBJ whole genome shotgun (WGS) entry which is preliminary data.</text>
</comment>
<dbReference type="SMART" id="SM00382">
    <property type="entry name" value="AAA"/>
    <property type="match status" value="1"/>
</dbReference>
<evidence type="ECO:0000256" key="2">
    <source>
        <dbReference type="ARBA" id="ARBA00022448"/>
    </source>
</evidence>
<dbReference type="EMBL" id="MFPX01000015">
    <property type="protein sequence ID" value="OGH66586.1"/>
    <property type="molecule type" value="Genomic_DNA"/>
</dbReference>
<evidence type="ECO:0000259" key="5">
    <source>
        <dbReference type="PROSITE" id="PS50893"/>
    </source>
</evidence>